<dbReference type="PANTHER" id="PTHR42756">
    <property type="entry name" value="TRANSCRIPTIONAL REGULATOR, MARR"/>
    <property type="match status" value="1"/>
</dbReference>
<dbReference type="CDD" id="cd00090">
    <property type="entry name" value="HTH_ARSR"/>
    <property type="match status" value="1"/>
</dbReference>
<dbReference type="PANTHER" id="PTHR42756:SF1">
    <property type="entry name" value="TRANSCRIPTIONAL REPRESSOR OF EMRAB OPERON"/>
    <property type="match status" value="1"/>
</dbReference>
<dbReference type="Gene3D" id="1.10.10.10">
    <property type="entry name" value="Winged helix-like DNA-binding domain superfamily/Winged helix DNA-binding domain"/>
    <property type="match status" value="1"/>
</dbReference>
<keyword evidence="2" id="KW-0238">DNA-binding</keyword>
<evidence type="ECO:0000259" key="4">
    <source>
        <dbReference type="PROSITE" id="PS50995"/>
    </source>
</evidence>
<dbReference type="Proteomes" id="UP000600565">
    <property type="component" value="Unassembled WGS sequence"/>
</dbReference>
<feature type="domain" description="HTH marR-type" evidence="4">
    <location>
        <begin position="1"/>
        <end position="132"/>
    </location>
</feature>
<accession>A0ABR8XKC0</accession>
<dbReference type="Pfam" id="PF01047">
    <property type="entry name" value="MarR"/>
    <property type="match status" value="1"/>
</dbReference>
<dbReference type="InterPro" id="IPR036388">
    <property type="entry name" value="WH-like_DNA-bd_sf"/>
</dbReference>
<comment type="caution">
    <text evidence="5">The sequence shown here is derived from an EMBL/GenBank/DDBJ whole genome shotgun (WGS) entry which is preliminary data.</text>
</comment>
<dbReference type="PROSITE" id="PS50995">
    <property type="entry name" value="HTH_MARR_2"/>
    <property type="match status" value="1"/>
</dbReference>
<dbReference type="InterPro" id="IPR011991">
    <property type="entry name" value="ArsR-like_HTH"/>
</dbReference>
<protein>
    <submittedName>
        <fullName evidence="5">MarR family transcriptional regulator</fullName>
    </submittedName>
</protein>
<keyword evidence="6" id="KW-1185">Reference proteome</keyword>
<proteinExistence type="predicted"/>
<dbReference type="PRINTS" id="PR00598">
    <property type="entry name" value="HTHMARR"/>
</dbReference>
<keyword evidence="1" id="KW-0805">Transcription regulation</keyword>
<organism evidence="5 6">
    <name type="scientific">Solibacillus merdavium</name>
    <dbReference type="NCBI Taxonomy" id="2762218"/>
    <lineage>
        <taxon>Bacteria</taxon>
        <taxon>Bacillati</taxon>
        <taxon>Bacillota</taxon>
        <taxon>Bacilli</taxon>
        <taxon>Bacillales</taxon>
        <taxon>Caryophanaceae</taxon>
        <taxon>Solibacillus</taxon>
    </lineage>
</organism>
<sequence length="132" mass="15491">MNELFHMFFQQNRYLVNKLNEVLKPHGLFSSQWTILFLLHQDGPMSLTAIWKYLNVEAPTVTRTVNRLETLGWVERQYGMDKREKIISLTKKGLEQFPPIAASVRSFEQEIEKKLSQQDQELLKGILKKIEG</sequence>
<evidence type="ECO:0000313" key="6">
    <source>
        <dbReference type="Proteomes" id="UP000600565"/>
    </source>
</evidence>
<evidence type="ECO:0000256" key="2">
    <source>
        <dbReference type="ARBA" id="ARBA00023125"/>
    </source>
</evidence>
<dbReference type="SMART" id="SM00347">
    <property type="entry name" value="HTH_MARR"/>
    <property type="match status" value="1"/>
</dbReference>
<evidence type="ECO:0000256" key="1">
    <source>
        <dbReference type="ARBA" id="ARBA00023015"/>
    </source>
</evidence>
<dbReference type="InterPro" id="IPR000835">
    <property type="entry name" value="HTH_MarR-typ"/>
</dbReference>
<gene>
    <name evidence="5" type="ORF">H9632_04755</name>
</gene>
<name>A0ABR8XKC0_9BACL</name>
<dbReference type="SUPFAM" id="SSF46785">
    <property type="entry name" value="Winged helix' DNA-binding domain"/>
    <property type="match status" value="1"/>
</dbReference>
<keyword evidence="3" id="KW-0804">Transcription</keyword>
<evidence type="ECO:0000256" key="3">
    <source>
        <dbReference type="ARBA" id="ARBA00023163"/>
    </source>
</evidence>
<dbReference type="EMBL" id="JACSPW010000003">
    <property type="protein sequence ID" value="MBD8032368.1"/>
    <property type="molecule type" value="Genomic_DNA"/>
</dbReference>
<reference evidence="5 6" key="1">
    <citation type="submission" date="2020-08" db="EMBL/GenBank/DDBJ databases">
        <title>A Genomic Blueprint of the Chicken Gut Microbiome.</title>
        <authorList>
            <person name="Gilroy R."/>
            <person name="Ravi A."/>
            <person name="Getino M."/>
            <person name="Pursley I."/>
            <person name="Horton D.L."/>
            <person name="Alikhan N.-F."/>
            <person name="Baker D."/>
            <person name="Gharbi K."/>
            <person name="Hall N."/>
            <person name="Watson M."/>
            <person name="Adriaenssens E.M."/>
            <person name="Foster-Nyarko E."/>
            <person name="Jarju S."/>
            <person name="Secka A."/>
            <person name="Antonio M."/>
            <person name="Oren A."/>
            <person name="Chaudhuri R."/>
            <person name="La Ragione R.M."/>
            <person name="Hildebrand F."/>
            <person name="Pallen M.J."/>
        </authorList>
    </citation>
    <scope>NUCLEOTIDE SEQUENCE [LARGE SCALE GENOMIC DNA]</scope>
    <source>
        <strain evidence="5 6">Sa1YVA6</strain>
    </source>
</reference>
<evidence type="ECO:0000313" key="5">
    <source>
        <dbReference type="EMBL" id="MBD8032368.1"/>
    </source>
</evidence>
<dbReference type="InterPro" id="IPR036390">
    <property type="entry name" value="WH_DNA-bd_sf"/>
</dbReference>